<gene>
    <name evidence="7" type="ORF">SAMN04487820_108158</name>
</gene>
<dbReference type="GO" id="GO:0004518">
    <property type="term" value="F:nuclease activity"/>
    <property type="evidence" value="ECO:0007669"/>
    <property type="project" value="UniProtKB-KW"/>
</dbReference>
<dbReference type="GO" id="GO:0046872">
    <property type="term" value="F:metal ion binding"/>
    <property type="evidence" value="ECO:0007669"/>
    <property type="project" value="UniProtKB-KW"/>
</dbReference>
<dbReference type="InterPro" id="IPR029060">
    <property type="entry name" value="PIN-like_dom_sf"/>
</dbReference>
<name>A0A1G9C757_ACTMZ</name>
<keyword evidence="1" id="KW-0540">Nuclease</keyword>
<dbReference type="SUPFAM" id="SSF88723">
    <property type="entry name" value="PIN domain-like"/>
    <property type="match status" value="1"/>
</dbReference>
<feature type="domain" description="VapC50 C-terminal" evidence="6">
    <location>
        <begin position="127"/>
        <end position="179"/>
    </location>
</feature>
<evidence type="ECO:0000313" key="8">
    <source>
        <dbReference type="Proteomes" id="UP000199213"/>
    </source>
</evidence>
<evidence type="ECO:0000256" key="4">
    <source>
        <dbReference type="ARBA" id="ARBA00022842"/>
    </source>
</evidence>
<proteinExistence type="predicted"/>
<dbReference type="Proteomes" id="UP000199213">
    <property type="component" value="Unassembled WGS sequence"/>
</dbReference>
<dbReference type="InterPro" id="IPR002716">
    <property type="entry name" value="PIN_dom"/>
</dbReference>
<keyword evidence="8" id="KW-1185">Reference proteome</keyword>
<protein>
    <submittedName>
        <fullName evidence="7">Predicted nucleic acid-binding protein, contains PIN domain</fullName>
    </submittedName>
</protein>
<evidence type="ECO:0000313" key="7">
    <source>
        <dbReference type="EMBL" id="SDK47490.1"/>
    </source>
</evidence>
<feature type="domain" description="PIN" evidence="5">
    <location>
        <begin position="7"/>
        <end position="110"/>
    </location>
</feature>
<evidence type="ECO:0000256" key="1">
    <source>
        <dbReference type="ARBA" id="ARBA00022722"/>
    </source>
</evidence>
<dbReference type="Pfam" id="PF26343">
    <property type="entry name" value="VapC50_C"/>
    <property type="match status" value="1"/>
</dbReference>
<dbReference type="GO" id="GO:0016787">
    <property type="term" value="F:hydrolase activity"/>
    <property type="evidence" value="ECO:0007669"/>
    <property type="project" value="UniProtKB-KW"/>
</dbReference>
<dbReference type="InterPro" id="IPR058652">
    <property type="entry name" value="VapC50_C"/>
</dbReference>
<evidence type="ECO:0000259" key="5">
    <source>
        <dbReference type="Pfam" id="PF13470"/>
    </source>
</evidence>
<evidence type="ECO:0000256" key="3">
    <source>
        <dbReference type="ARBA" id="ARBA00022801"/>
    </source>
</evidence>
<dbReference type="AlphaFoldDB" id="A0A1G9C757"/>
<sequence length="184" mass="20613">MSFPVYLDACCLVPINLTDVLLRLAEAHTYRPLWSDQVLEEVERNLPRIGSMTAVKARRRVEVMRSRFSDALVTDYESLVPSMTNDSKDRHVLAAAVRSGAAAIVTANTKDFPPESTEPYDIDVVTPDEFLLDQLDLHPGPTLRCLNELVADRRCPPEDLFSFLVKLTKTTPDFCAAVQHRLGV</sequence>
<keyword evidence="3" id="KW-0378">Hydrolase</keyword>
<keyword evidence="2" id="KW-0479">Metal-binding</keyword>
<evidence type="ECO:0000259" key="6">
    <source>
        <dbReference type="Pfam" id="PF26343"/>
    </source>
</evidence>
<dbReference type="Pfam" id="PF13470">
    <property type="entry name" value="PIN_3"/>
    <property type="match status" value="1"/>
</dbReference>
<keyword evidence="4" id="KW-0460">Magnesium</keyword>
<reference evidence="8" key="1">
    <citation type="submission" date="2016-10" db="EMBL/GenBank/DDBJ databases">
        <authorList>
            <person name="Varghese N."/>
            <person name="Submissions S."/>
        </authorList>
    </citation>
    <scope>NUCLEOTIDE SEQUENCE [LARGE SCALE GENOMIC DNA]</scope>
    <source>
        <strain evidence="8">DSM 45460</strain>
    </source>
</reference>
<dbReference type="RefSeq" id="WP_281240963.1">
    <property type="nucleotide sequence ID" value="NZ_FNFM01000008.1"/>
</dbReference>
<dbReference type="EMBL" id="FNFM01000008">
    <property type="protein sequence ID" value="SDK47490.1"/>
    <property type="molecule type" value="Genomic_DNA"/>
</dbReference>
<evidence type="ECO:0000256" key="2">
    <source>
        <dbReference type="ARBA" id="ARBA00022723"/>
    </source>
</evidence>
<organism evidence="7 8">
    <name type="scientific">Actinopolyspora mzabensis</name>
    <dbReference type="NCBI Taxonomy" id="995066"/>
    <lineage>
        <taxon>Bacteria</taxon>
        <taxon>Bacillati</taxon>
        <taxon>Actinomycetota</taxon>
        <taxon>Actinomycetes</taxon>
        <taxon>Actinopolysporales</taxon>
        <taxon>Actinopolysporaceae</taxon>
        <taxon>Actinopolyspora</taxon>
    </lineage>
</organism>
<accession>A0A1G9C757</accession>